<gene>
    <name evidence="2" type="ORF">NJ959_00405</name>
</gene>
<name>A0AAE3GN42_9CYAN</name>
<dbReference type="Pfam" id="PF06051">
    <property type="entry name" value="DUF928"/>
    <property type="match status" value="1"/>
</dbReference>
<feature type="non-terminal residue" evidence="2">
    <location>
        <position position="1"/>
    </location>
</feature>
<comment type="caution">
    <text evidence="2">The sequence shown here is derived from an EMBL/GenBank/DDBJ whole genome shotgun (WGS) entry which is preliminary data.</text>
</comment>
<dbReference type="EMBL" id="JAMZMM010000002">
    <property type="protein sequence ID" value="MCP2726939.1"/>
    <property type="molecule type" value="Genomic_DNA"/>
</dbReference>
<protein>
    <submittedName>
        <fullName evidence="2">DUF928 domain-containing protein</fullName>
    </submittedName>
</protein>
<keyword evidence="3" id="KW-1185">Reference proteome</keyword>
<accession>A0AAE3GN42</accession>
<feature type="region of interest" description="Disordered" evidence="1">
    <location>
        <begin position="1"/>
        <end position="22"/>
    </location>
</feature>
<dbReference type="AlphaFoldDB" id="A0AAE3GN42"/>
<dbReference type="RefSeq" id="WP_254009759.1">
    <property type="nucleotide sequence ID" value="NZ_JAMZMM010000002.1"/>
</dbReference>
<evidence type="ECO:0000313" key="2">
    <source>
        <dbReference type="EMBL" id="MCP2726939.1"/>
    </source>
</evidence>
<sequence length="199" mass="21747">RFQTPKDPAPVNTIGAGSRSDEQPLMTALLPTTNYGRTIAARPTFFVYIPPTATEEVFFSLKDENGKHHYQAMLKISGRGGIVSVTLPNNAPELEMDKNYQWFFAPISPGGILQPDNYGVTGWVKRVAALTSTQANSSINPLEKATEYAEAGIWYDTVAVLVSAQVAQPSNETLLSEWKDLLKEVGLDAIANQPIAEHL</sequence>
<organism evidence="2 3">
    <name type="scientific">Limnofasciculus baicalensis BBK-W-15</name>
    <dbReference type="NCBI Taxonomy" id="2699891"/>
    <lineage>
        <taxon>Bacteria</taxon>
        <taxon>Bacillati</taxon>
        <taxon>Cyanobacteriota</taxon>
        <taxon>Cyanophyceae</taxon>
        <taxon>Coleofasciculales</taxon>
        <taxon>Coleofasciculaceae</taxon>
        <taxon>Limnofasciculus</taxon>
        <taxon>Limnofasciculus baicalensis</taxon>
    </lineage>
</organism>
<dbReference type="InterPro" id="IPR010328">
    <property type="entry name" value="DUF928"/>
</dbReference>
<proteinExistence type="predicted"/>
<evidence type="ECO:0000256" key="1">
    <source>
        <dbReference type="SAM" id="MobiDB-lite"/>
    </source>
</evidence>
<dbReference type="Proteomes" id="UP001204953">
    <property type="component" value="Unassembled WGS sequence"/>
</dbReference>
<evidence type="ECO:0000313" key="3">
    <source>
        <dbReference type="Proteomes" id="UP001204953"/>
    </source>
</evidence>
<reference evidence="2" key="1">
    <citation type="submission" date="2022-06" db="EMBL/GenBank/DDBJ databases">
        <title>New cyanobacteria of genus Symplocastrum in benthos of Lake Baikal.</title>
        <authorList>
            <person name="Sorokovikova E."/>
            <person name="Tikhonova I."/>
            <person name="Krasnopeev A."/>
            <person name="Evseev P."/>
            <person name="Gladkikh A."/>
            <person name="Belykh O."/>
        </authorList>
    </citation>
    <scope>NUCLEOTIDE SEQUENCE</scope>
    <source>
        <strain evidence="2">BBK-W-15</strain>
    </source>
</reference>